<dbReference type="RefSeq" id="WP_124301197.1">
    <property type="nucleotide sequence ID" value="NZ_CP027750.1"/>
</dbReference>
<evidence type="ECO:0000313" key="3">
    <source>
        <dbReference type="Proteomes" id="UP000280455"/>
    </source>
</evidence>
<protein>
    <submittedName>
        <fullName evidence="2">Prophage tail fiber protein</fullName>
    </submittedName>
</protein>
<reference evidence="2 3" key="1">
    <citation type="submission" date="2018-03" db="EMBL/GenBank/DDBJ databases">
        <title>Diversity of phytobeneficial traits revealed by whole-genome analysis of worldwide-isolated phenazine-producing Pseudomonas spp.</title>
        <authorList>
            <person name="Biessy A."/>
            <person name="Novinscak A."/>
            <person name="Blom J."/>
            <person name="Leger G."/>
            <person name="Thomashow L.S."/>
            <person name="Cazorla F.M."/>
            <person name="Josic D."/>
            <person name="Filion M."/>
        </authorList>
    </citation>
    <scope>NUCLEOTIDE SEQUENCE [LARGE SCALE GENOMIC DNA]</scope>
    <source>
        <strain evidence="2 3">ChPhzS24</strain>
    </source>
</reference>
<gene>
    <name evidence="2" type="ORF">C4K07_1266</name>
</gene>
<evidence type="ECO:0000313" key="2">
    <source>
        <dbReference type="EMBL" id="AZE28070.1"/>
    </source>
</evidence>
<proteinExistence type="predicted"/>
<dbReference type="Proteomes" id="UP000280455">
    <property type="component" value="Chromosome"/>
</dbReference>
<dbReference type="AlphaFoldDB" id="A0AAD1E5B1"/>
<accession>A0AAD1E5B1</accession>
<sequence length="300" mass="31059">MDYPKSVPSVGLVNGQFVDESPIAGSPGSLIPASWGNAVTEELLSVIRAAGLNPNESMNDQLLAALRGKELFDTAVQFDSSKKVATTEFVSRALGSFAGSRGVTAATELTVADIGWSIGLGGVTGYTVTLPEVGSVPAGAVISLHNRNGAVITVAGKSNGQISPQRSSLNSISMSAGESASFVKEGSYWVVYGTAALKYSSAFSNLLATSGYQRLPGGMILQWGSALAMPNDGNDGGSAGVDLYVTFPMAFSNACFSVLGTHVGHKPSLSIIMRNISKTRFTAESPDMNPQAFNYIAVGC</sequence>
<dbReference type="InterPro" id="IPR054075">
    <property type="entry name" value="Gp53-like_C"/>
</dbReference>
<dbReference type="Pfam" id="PF21882">
    <property type="entry name" value="Gp53-like_C"/>
    <property type="match status" value="1"/>
</dbReference>
<organism evidence="2 3">
    <name type="scientific">Pseudomonas chlororaphis subsp. aureofaciens</name>
    <dbReference type="NCBI Taxonomy" id="587851"/>
    <lineage>
        <taxon>Bacteria</taxon>
        <taxon>Pseudomonadati</taxon>
        <taxon>Pseudomonadota</taxon>
        <taxon>Gammaproteobacteria</taxon>
        <taxon>Pseudomonadales</taxon>
        <taxon>Pseudomonadaceae</taxon>
        <taxon>Pseudomonas</taxon>
    </lineage>
</organism>
<dbReference type="EMBL" id="CP027750">
    <property type="protein sequence ID" value="AZE28070.1"/>
    <property type="molecule type" value="Genomic_DNA"/>
</dbReference>
<feature type="domain" description="Putative tail fiber protein gp53-like C-terminal" evidence="1">
    <location>
        <begin position="214"/>
        <end position="300"/>
    </location>
</feature>
<name>A0AAD1E5B1_9PSED</name>
<dbReference type="Gene3D" id="2.60.40.3940">
    <property type="match status" value="1"/>
</dbReference>
<evidence type="ECO:0000259" key="1">
    <source>
        <dbReference type="Pfam" id="PF21882"/>
    </source>
</evidence>